<dbReference type="Proteomes" id="UP000054703">
    <property type="component" value="Unassembled WGS sequence"/>
</dbReference>
<dbReference type="SUPFAM" id="SSF51735">
    <property type="entry name" value="NAD(P)-binding Rossmann-fold domains"/>
    <property type="match status" value="1"/>
</dbReference>
<keyword evidence="3" id="KW-1185">Reference proteome</keyword>
<protein>
    <submittedName>
        <fullName evidence="2">Oxidoreductase</fullName>
    </submittedName>
</protein>
<dbReference type="EMBL" id="LNYU01000072">
    <property type="protein sequence ID" value="KTD57764.1"/>
    <property type="molecule type" value="Genomic_DNA"/>
</dbReference>
<dbReference type="InterPro" id="IPR036291">
    <property type="entry name" value="NAD(P)-bd_dom_sf"/>
</dbReference>
<evidence type="ECO:0000313" key="2">
    <source>
        <dbReference type="EMBL" id="KTD57764.1"/>
    </source>
</evidence>
<dbReference type="Pfam" id="PF01408">
    <property type="entry name" value="GFO_IDH_MocA"/>
    <property type="match status" value="1"/>
</dbReference>
<dbReference type="GO" id="GO:0000166">
    <property type="term" value="F:nucleotide binding"/>
    <property type="evidence" value="ECO:0007669"/>
    <property type="project" value="InterPro"/>
</dbReference>
<dbReference type="STRING" id="45074.Lsan_2509"/>
<evidence type="ECO:0000313" key="3">
    <source>
        <dbReference type="Proteomes" id="UP000054703"/>
    </source>
</evidence>
<dbReference type="PANTHER" id="PTHR43377:SF1">
    <property type="entry name" value="BILIVERDIN REDUCTASE A"/>
    <property type="match status" value="1"/>
</dbReference>
<gene>
    <name evidence="2" type="ORF">Lsan_2509</name>
</gene>
<comment type="caution">
    <text evidence="2">The sequence shown here is derived from an EMBL/GenBank/DDBJ whole genome shotgun (WGS) entry which is preliminary data.</text>
</comment>
<organism evidence="2 3">
    <name type="scientific">Legionella santicrucis</name>
    <dbReference type="NCBI Taxonomy" id="45074"/>
    <lineage>
        <taxon>Bacteria</taxon>
        <taxon>Pseudomonadati</taxon>
        <taxon>Pseudomonadota</taxon>
        <taxon>Gammaproteobacteria</taxon>
        <taxon>Legionellales</taxon>
        <taxon>Legionellaceae</taxon>
        <taxon>Legionella</taxon>
    </lineage>
</organism>
<dbReference type="InterPro" id="IPR000683">
    <property type="entry name" value="Gfo/Idh/MocA-like_OxRdtase_N"/>
</dbReference>
<accession>A0A0W0YM15</accession>
<dbReference type="Gene3D" id="3.40.50.720">
    <property type="entry name" value="NAD(P)-binding Rossmann-like Domain"/>
    <property type="match status" value="1"/>
</dbReference>
<sequence>MINLVCLFGGGRWSRVLLSVLLENYPDLTVIWVTKNSYAANVNWLKRQNIKNVLLTSEENQAWDLRPQAVIVATLSSTHSKYIQQAISLGIPVLSEKPFSFSVSEAQELVTLSKLNKVAVGVNFEFMYASYLQDFAIYLKNTEVSTLDLIWQDPFCESRHSEKKIGDIYTPLMHDSFQHCWSLLYFLFPDENLKITSVAYNEEHSVAVVEAVLGIKTINVCLSRRASRRIRKIVVNGGSIVLDFASEPGVLLVEQKVIQNQWKGHRPLLSVFNSFFNVIEDPQLLQEWPLNICNCFAVVGLSEHATELLEQAQKGCIEKRHPLLAEDMITRNLLVDLFLPKLTVLGEYHQASNLEEQLIFSNHIINMLASTS</sequence>
<dbReference type="Gene3D" id="3.30.360.10">
    <property type="entry name" value="Dihydrodipicolinate Reductase, domain 2"/>
    <property type="match status" value="1"/>
</dbReference>
<dbReference type="RefSeq" id="WP_058514587.1">
    <property type="nucleotide sequence ID" value="NZ_CAAAIH010000041.1"/>
</dbReference>
<dbReference type="PATRIC" id="fig|45074.5.peg.2698"/>
<feature type="domain" description="Gfo/Idh/MocA-like oxidoreductase N-terminal" evidence="1">
    <location>
        <begin position="7"/>
        <end position="124"/>
    </location>
</feature>
<proteinExistence type="predicted"/>
<dbReference type="OrthoDB" id="9792935at2"/>
<dbReference type="AlphaFoldDB" id="A0A0W0YM15"/>
<evidence type="ECO:0000259" key="1">
    <source>
        <dbReference type="Pfam" id="PF01408"/>
    </source>
</evidence>
<dbReference type="PANTHER" id="PTHR43377">
    <property type="entry name" value="BILIVERDIN REDUCTASE A"/>
    <property type="match status" value="1"/>
</dbReference>
<dbReference type="InterPro" id="IPR051450">
    <property type="entry name" value="Gfo/Idh/MocA_Oxidoreductases"/>
</dbReference>
<name>A0A0W0YM15_9GAMM</name>
<reference evidence="2 3" key="1">
    <citation type="submission" date="2015-11" db="EMBL/GenBank/DDBJ databases">
        <title>Genomic analysis of 38 Legionella species identifies large and diverse effector repertoires.</title>
        <authorList>
            <person name="Burstein D."/>
            <person name="Amaro F."/>
            <person name="Zusman T."/>
            <person name="Lifshitz Z."/>
            <person name="Cohen O."/>
            <person name="Gilbert J.A."/>
            <person name="Pupko T."/>
            <person name="Shuman H.A."/>
            <person name="Segal G."/>
        </authorList>
    </citation>
    <scope>NUCLEOTIDE SEQUENCE [LARGE SCALE GENOMIC DNA]</scope>
    <source>
        <strain evidence="2 3">SC-63-C7</strain>
    </source>
</reference>